<keyword evidence="4" id="KW-1185">Reference proteome</keyword>
<proteinExistence type="predicted"/>
<name>A0ABV9THQ7_9MICC</name>
<dbReference type="EMBL" id="JBHSIW010000007">
    <property type="protein sequence ID" value="MFC4903023.1"/>
    <property type="molecule type" value="Genomic_DNA"/>
</dbReference>
<feature type="region of interest" description="Disordered" evidence="1">
    <location>
        <begin position="27"/>
        <end position="56"/>
    </location>
</feature>
<dbReference type="PROSITE" id="PS51257">
    <property type="entry name" value="PROKAR_LIPOPROTEIN"/>
    <property type="match status" value="1"/>
</dbReference>
<evidence type="ECO:0000313" key="3">
    <source>
        <dbReference type="EMBL" id="MFC4903023.1"/>
    </source>
</evidence>
<dbReference type="RefSeq" id="WP_277549802.1">
    <property type="nucleotide sequence ID" value="NZ_JARAMH010000001.1"/>
</dbReference>
<reference evidence="4" key="1">
    <citation type="journal article" date="2019" name="Int. J. Syst. Evol. Microbiol.">
        <title>The Global Catalogue of Microorganisms (GCM) 10K type strain sequencing project: providing services to taxonomists for standard genome sequencing and annotation.</title>
        <authorList>
            <consortium name="The Broad Institute Genomics Platform"/>
            <consortium name="The Broad Institute Genome Sequencing Center for Infectious Disease"/>
            <person name="Wu L."/>
            <person name="Ma J."/>
        </authorList>
    </citation>
    <scope>NUCLEOTIDE SEQUENCE [LARGE SCALE GENOMIC DNA]</scope>
    <source>
        <strain evidence="4">CGMCC 4.6946</strain>
    </source>
</reference>
<accession>A0ABV9THQ7</accession>
<evidence type="ECO:0000256" key="1">
    <source>
        <dbReference type="SAM" id="MobiDB-lite"/>
    </source>
</evidence>
<gene>
    <name evidence="3" type="ORF">ACFPCS_05520</name>
</gene>
<organism evidence="3 4">
    <name type="scientific">Kocuria oceani</name>
    <dbReference type="NCBI Taxonomy" id="988827"/>
    <lineage>
        <taxon>Bacteria</taxon>
        <taxon>Bacillati</taxon>
        <taxon>Actinomycetota</taxon>
        <taxon>Actinomycetes</taxon>
        <taxon>Micrococcales</taxon>
        <taxon>Micrococcaceae</taxon>
        <taxon>Kocuria</taxon>
    </lineage>
</organism>
<protein>
    <recommendedName>
        <fullName evidence="5">Lipoprotein</fullName>
    </recommendedName>
</protein>
<evidence type="ECO:0000313" key="4">
    <source>
        <dbReference type="Proteomes" id="UP001595797"/>
    </source>
</evidence>
<sequence length="153" mass="15959">MRTRQWARSTAAVTALSLTALGVTACGTSGDQSGDDVGEAQQEPAGEDPGTYSGPYDEAFVEDAATLVDADVTLTAQVEEVVSPVAFTITGTEESDAEPLLVVNFDEDTSGLDPGDLVEVTGTYREAYNAPAAEEDLRATPGVEEIAHYDGEP</sequence>
<feature type="signal peptide" evidence="2">
    <location>
        <begin position="1"/>
        <end position="25"/>
    </location>
</feature>
<evidence type="ECO:0008006" key="5">
    <source>
        <dbReference type="Google" id="ProtNLM"/>
    </source>
</evidence>
<dbReference type="Proteomes" id="UP001595797">
    <property type="component" value="Unassembled WGS sequence"/>
</dbReference>
<evidence type="ECO:0000256" key="2">
    <source>
        <dbReference type="SAM" id="SignalP"/>
    </source>
</evidence>
<feature type="chain" id="PRO_5047185684" description="Lipoprotein" evidence="2">
    <location>
        <begin position="26"/>
        <end position="153"/>
    </location>
</feature>
<comment type="caution">
    <text evidence="3">The sequence shown here is derived from an EMBL/GenBank/DDBJ whole genome shotgun (WGS) entry which is preliminary data.</text>
</comment>
<keyword evidence="2" id="KW-0732">Signal</keyword>